<dbReference type="EMBL" id="OV651820">
    <property type="protein sequence ID" value="CAH1114463.1"/>
    <property type="molecule type" value="Genomic_DNA"/>
</dbReference>
<accession>A0A9P0D4C6</accession>
<reference evidence="1" key="1">
    <citation type="submission" date="2022-01" db="EMBL/GenBank/DDBJ databases">
        <authorList>
            <person name="King R."/>
        </authorList>
    </citation>
    <scope>NUCLEOTIDE SEQUENCE</scope>
</reference>
<keyword evidence="2" id="KW-1185">Reference proteome</keyword>
<protein>
    <submittedName>
        <fullName evidence="1">Uncharacterized protein</fullName>
    </submittedName>
</protein>
<gene>
    <name evidence="1" type="ORF">PSYICH_LOCUS14555</name>
</gene>
<dbReference type="AlphaFoldDB" id="A0A9P0D4C6"/>
<sequence>MHYCVAEIVEIEVQDHVKVKYLKRFKTTYKFVKEKDEVYDISKGNVVMVPECSGFSERQKNMFHFWHRLFNLRCRIIFVNLISKNVFGIFHELYVSVLASALLLIF</sequence>
<name>A0A9P0D4C6_9CUCU</name>
<dbReference type="OrthoDB" id="10624038at2759"/>
<proteinExistence type="predicted"/>
<evidence type="ECO:0000313" key="2">
    <source>
        <dbReference type="Proteomes" id="UP001153636"/>
    </source>
</evidence>
<organism evidence="1 2">
    <name type="scientific">Psylliodes chrysocephalus</name>
    <dbReference type="NCBI Taxonomy" id="3402493"/>
    <lineage>
        <taxon>Eukaryota</taxon>
        <taxon>Metazoa</taxon>
        <taxon>Ecdysozoa</taxon>
        <taxon>Arthropoda</taxon>
        <taxon>Hexapoda</taxon>
        <taxon>Insecta</taxon>
        <taxon>Pterygota</taxon>
        <taxon>Neoptera</taxon>
        <taxon>Endopterygota</taxon>
        <taxon>Coleoptera</taxon>
        <taxon>Polyphaga</taxon>
        <taxon>Cucujiformia</taxon>
        <taxon>Chrysomeloidea</taxon>
        <taxon>Chrysomelidae</taxon>
        <taxon>Galerucinae</taxon>
        <taxon>Alticini</taxon>
        <taxon>Psylliodes</taxon>
    </lineage>
</organism>
<evidence type="ECO:0000313" key="1">
    <source>
        <dbReference type="EMBL" id="CAH1114463.1"/>
    </source>
</evidence>
<dbReference type="Proteomes" id="UP001153636">
    <property type="component" value="Chromosome 8"/>
</dbReference>